<dbReference type="PANTHER" id="PTHR11439">
    <property type="entry name" value="GAG-POL-RELATED RETROTRANSPOSON"/>
    <property type="match status" value="1"/>
</dbReference>
<sequence length="172" mass="19693">MREIKNLKRRLSAVFEMKDLGPAKQILRMKISRDRYAGTLNLSHEFYIEKVLIRFRVNDAKLMTTPLSNHFQLSKEKSPKTAEELGSVMYAMICTRPDITHAVGVLSRYMVNHGKEHWEAVKWLLRYLRGTYSTSLCFGKLTLQGLVDADLGGDVDSSKSTSGYIYTIVEQQ</sequence>
<accession>A0A3Q7I421</accession>
<dbReference type="Gramene" id="Solyc09g057715.1.1">
    <property type="protein sequence ID" value="Solyc09g057715.1.1"/>
    <property type="gene ID" value="Solyc09g057715.1"/>
</dbReference>
<evidence type="ECO:0008006" key="3">
    <source>
        <dbReference type="Google" id="ProtNLM"/>
    </source>
</evidence>
<evidence type="ECO:0000313" key="2">
    <source>
        <dbReference type="Proteomes" id="UP000004994"/>
    </source>
</evidence>
<dbReference type="AlphaFoldDB" id="A0A3Q7I421"/>
<dbReference type="PANTHER" id="PTHR11439:SF467">
    <property type="entry name" value="INTEGRASE CATALYTIC DOMAIN-CONTAINING PROTEIN"/>
    <property type="match status" value="1"/>
</dbReference>
<proteinExistence type="predicted"/>
<protein>
    <recommendedName>
        <fullName evidence="3">Reverse transcriptase Ty1/copia-type domain-containing protein</fullName>
    </recommendedName>
</protein>
<evidence type="ECO:0000313" key="1">
    <source>
        <dbReference type="EnsemblPlants" id="Solyc09g057715.1.1"/>
    </source>
</evidence>
<dbReference type="Proteomes" id="UP000004994">
    <property type="component" value="Chromosome 9"/>
</dbReference>
<dbReference type="InParanoid" id="A0A3Q7I421"/>
<reference evidence="1" key="1">
    <citation type="journal article" date="2012" name="Nature">
        <title>The tomato genome sequence provides insights into fleshy fruit evolution.</title>
        <authorList>
            <consortium name="Tomato Genome Consortium"/>
        </authorList>
    </citation>
    <scope>NUCLEOTIDE SEQUENCE [LARGE SCALE GENOMIC DNA]</scope>
    <source>
        <strain evidence="1">cv. Heinz 1706</strain>
    </source>
</reference>
<dbReference type="EnsemblPlants" id="Solyc09g057715.1.1">
    <property type="protein sequence ID" value="Solyc09g057715.1.1"/>
    <property type="gene ID" value="Solyc09g057715.1"/>
</dbReference>
<dbReference type="STRING" id="4081.A0A3Q7I421"/>
<organism evidence="1">
    <name type="scientific">Solanum lycopersicum</name>
    <name type="common">Tomato</name>
    <name type="synonym">Lycopersicon esculentum</name>
    <dbReference type="NCBI Taxonomy" id="4081"/>
    <lineage>
        <taxon>Eukaryota</taxon>
        <taxon>Viridiplantae</taxon>
        <taxon>Streptophyta</taxon>
        <taxon>Embryophyta</taxon>
        <taxon>Tracheophyta</taxon>
        <taxon>Spermatophyta</taxon>
        <taxon>Magnoliopsida</taxon>
        <taxon>eudicotyledons</taxon>
        <taxon>Gunneridae</taxon>
        <taxon>Pentapetalae</taxon>
        <taxon>asterids</taxon>
        <taxon>lamiids</taxon>
        <taxon>Solanales</taxon>
        <taxon>Solanaceae</taxon>
        <taxon>Solanoideae</taxon>
        <taxon>Solaneae</taxon>
        <taxon>Solanum</taxon>
        <taxon>Solanum subgen. Lycopersicon</taxon>
    </lineage>
</organism>
<name>A0A3Q7I421_SOLLC</name>
<reference evidence="1" key="2">
    <citation type="submission" date="2019-01" db="UniProtKB">
        <authorList>
            <consortium name="EnsemblPlants"/>
        </authorList>
    </citation>
    <scope>IDENTIFICATION</scope>
    <source>
        <strain evidence="1">cv. Heinz 1706</strain>
    </source>
</reference>
<keyword evidence="2" id="KW-1185">Reference proteome</keyword>
<dbReference type="OMA" id="AYATHCK"/>